<proteinExistence type="predicted"/>
<evidence type="ECO:0000313" key="2">
    <source>
        <dbReference type="RefSeq" id="XP_028030692.1"/>
    </source>
</evidence>
<dbReference type="KEGG" id="bman:114243409"/>
<reference evidence="2" key="1">
    <citation type="submission" date="2025-08" db="UniProtKB">
        <authorList>
            <consortium name="RefSeq"/>
        </authorList>
    </citation>
    <scope>IDENTIFICATION</scope>
    <source>
        <tissue evidence="2">Silk gland</tissue>
    </source>
</reference>
<gene>
    <name evidence="2" type="primary">LOC114243409</name>
</gene>
<dbReference type="GeneID" id="114243409"/>
<dbReference type="RefSeq" id="XP_028030692.1">
    <property type="nucleotide sequence ID" value="XM_028174891.1"/>
</dbReference>
<accession>A0A6J2JNU8</accession>
<dbReference type="AlphaFoldDB" id="A0A6J2JNU8"/>
<sequence>MLFFYTDAFSKIMKSFFVIIFLYGLLQPGTAQTGLIGSFVRTNLIGYPVIHDKAVWKFDPDVAKKRREQFIELHGDKGERLIERLGLGIDGDSGRRLEDQRKRDEGYLGGINAFFAINSMA</sequence>
<dbReference type="PANTHER" id="PTHR39951">
    <property type="entry name" value="FI22632P1"/>
    <property type="match status" value="1"/>
</dbReference>
<evidence type="ECO:0000313" key="1">
    <source>
        <dbReference type="Proteomes" id="UP000504629"/>
    </source>
</evidence>
<name>A0A6J2JNU8_BOMMA</name>
<organism evidence="1 2">
    <name type="scientific">Bombyx mandarina</name>
    <name type="common">Wild silk moth</name>
    <name type="synonym">Wild silkworm</name>
    <dbReference type="NCBI Taxonomy" id="7092"/>
    <lineage>
        <taxon>Eukaryota</taxon>
        <taxon>Metazoa</taxon>
        <taxon>Ecdysozoa</taxon>
        <taxon>Arthropoda</taxon>
        <taxon>Hexapoda</taxon>
        <taxon>Insecta</taxon>
        <taxon>Pterygota</taxon>
        <taxon>Neoptera</taxon>
        <taxon>Endopterygota</taxon>
        <taxon>Lepidoptera</taxon>
        <taxon>Glossata</taxon>
        <taxon>Ditrysia</taxon>
        <taxon>Bombycoidea</taxon>
        <taxon>Bombycidae</taxon>
        <taxon>Bombycinae</taxon>
        <taxon>Bombyx</taxon>
    </lineage>
</organism>
<dbReference type="OrthoDB" id="7677333at2759"/>
<dbReference type="Proteomes" id="UP000504629">
    <property type="component" value="Unplaced"/>
</dbReference>
<keyword evidence="1" id="KW-1185">Reference proteome</keyword>
<protein>
    <submittedName>
        <fullName evidence="2">Uncharacterized protein LOC114243409</fullName>
    </submittedName>
</protein>
<dbReference type="PANTHER" id="PTHR39951:SF2">
    <property type="entry name" value="IP05660P"/>
    <property type="match status" value="1"/>
</dbReference>